<dbReference type="Gene3D" id="3.40.30.10">
    <property type="entry name" value="Glutaredoxin"/>
    <property type="match status" value="1"/>
</dbReference>
<dbReference type="SUPFAM" id="SSF101898">
    <property type="entry name" value="NHL repeat"/>
    <property type="match status" value="1"/>
</dbReference>
<protein>
    <submittedName>
        <fullName evidence="2">Uncharacterized protein</fullName>
    </submittedName>
</protein>
<sequence length="766" mass="84816">MSVTTTNFTTDILRDLTFDVLSGIANDPTKFDEFNDAYINKIHERTDGDDLKRYTRDIYEKILSLQTVQVNTGVQLKDTFHEKIVIIYFWTFSDIHSSNMLQKIIGIDKRYSNSGATIIGVHSPKYEHEKNKSNVRHAIEEQSLPFTVANDNGLQVWKQVGCQIYPTVLVFGPDAYPIFIFEGENHVQHLEAFLPPILAHYKSSVHATPSGSLSIKTSPEDMITNVVKSPTFTYPSHLCITSNGQLCISFAGSNQLILCEIDGKVVEVVGNGHPGMADGEVQQAEFDSPHGLVEFNGCIYIADTNNHAIRVFDPNSRRVLTLIGTGRLGNDKVGGLKRSQQPIASPWDLCITESPFDHKTVLLISMAGQHQIWAYAFEETQWWNDVIIQKNSCCAIIGSGVEENRNGSEPMSVCLAAPRGICNGVMNGQPVLFIADSNSSSIRVVTLKDGNVANLIGGDADPQKNSCCAIIGSGVEENRNGSEPMSVCLAAPRGICNGVMNGQPVLFIADSNSSSIRVVTLKDGNVANLIGGDADPTNLSAFGDLDGSGYSAKLQHPVGVAFHYPTSQLYITDTFNNKLKYIDMKTLVCSSYFVTDTDTKKQRGETNSAKFSEPYGLAIFDHFMYVADKNNSHIKRIDLNHRTIVRCRFDLRETLNEERTFGSKQAYLTITLPETFQLRENNGGTWSIEDEDGFKICDGDLMRHASDQILLDYIPRDKQVAQLKYELMVCEDDKCSMVNGEVQPINQTDSIVEFVIKVDQTETSSN</sequence>
<dbReference type="PANTHER" id="PTHR46388">
    <property type="entry name" value="NHL REPEAT-CONTAINING PROTEIN 2"/>
    <property type="match status" value="1"/>
</dbReference>
<dbReference type="PANTHER" id="PTHR46388:SF2">
    <property type="entry name" value="NHL REPEAT-CONTAINING PROTEIN 2"/>
    <property type="match status" value="1"/>
</dbReference>
<dbReference type="AlphaFoldDB" id="A0A814H751"/>
<dbReference type="InterPro" id="IPR036249">
    <property type="entry name" value="Thioredoxin-like_sf"/>
</dbReference>
<reference evidence="2" key="1">
    <citation type="submission" date="2021-02" db="EMBL/GenBank/DDBJ databases">
        <authorList>
            <person name="Nowell W R."/>
        </authorList>
    </citation>
    <scope>NUCLEOTIDE SEQUENCE</scope>
</reference>
<gene>
    <name evidence="2" type="ORF">JYZ213_LOCUS16244</name>
</gene>
<proteinExistence type="predicted"/>
<evidence type="ECO:0000313" key="3">
    <source>
        <dbReference type="Proteomes" id="UP000663845"/>
    </source>
</evidence>
<comment type="caution">
    <text evidence="2">The sequence shown here is derived from an EMBL/GenBank/DDBJ whole genome shotgun (WGS) entry which is preliminary data.</text>
</comment>
<dbReference type="SUPFAM" id="SSF52833">
    <property type="entry name" value="Thioredoxin-like"/>
    <property type="match status" value="1"/>
</dbReference>
<evidence type="ECO:0000313" key="2">
    <source>
        <dbReference type="EMBL" id="CAF1005665.1"/>
    </source>
</evidence>
<dbReference type="EMBL" id="CAJNOG010000145">
    <property type="protein sequence ID" value="CAF1005665.1"/>
    <property type="molecule type" value="Genomic_DNA"/>
</dbReference>
<name>A0A814H751_9BILA</name>
<dbReference type="Pfam" id="PF01436">
    <property type="entry name" value="NHL"/>
    <property type="match status" value="1"/>
</dbReference>
<dbReference type="InterPro" id="IPR011042">
    <property type="entry name" value="6-blade_b-propeller_TolB-like"/>
</dbReference>
<dbReference type="Proteomes" id="UP000663845">
    <property type="component" value="Unassembled WGS sequence"/>
</dbReference>
<dbReference type="Gene3D" id="2.120.10.30">
    <property type="entry name" value="TolB, C-terminal domain"/>
    <property type="match status" value="2"/>
</dbReference>
<accession>A0A814H751</accession>
<evidence type="ECO:0000256" key="1">
    <source>
        <dbReference type="ARBA" id="ARBA00022737"/>
    </source>
</evidence>
<organism evidence="2 3">
    <name type="scientific">Adineta steineri</name>
    <dbReference type="NCBI Taxonomy" id="433720"/>
    <lineage>
        <taxon>Eukaryota</taxon>
        <taxon>Metazoa</taxon>
        <taxon>Spiralia</taxon>
        <taxon>Gnathifera</taxon>
        <taxon>Rotifera</taxon>
        <taxon>Eurotatoria</taxon>
        <taxon>Bdelloidea</taxon>
        <taxon>Adinetida</taxon>
        <taxon>Adinetidae</taxon>
        <taxon>Adineta</taxon>
    </lineage>
</organism>
<dbReference type="InterPro" id="IPR001258">
    <property type="entry name" value="NHL_repeat"/>
</dbReference>
<keyword evidence="1" id="KW-0677">Repeat</keyword>